<evidence type="ECO:0000259" key="3">
    <source>
        <dbReference type="Pfam" id="PF09335"/>
    </source>
</evidence>
<proteinExistence type="inferred from homology"/>
<sequence length="160" mass="17919">MELVHELISQYGYLIVFVNLILGLVGIPVPDEILLLAVGYLTKFGSLHYGYALIISFAGAFSGMFISFVVGKKAGQPLTRKLSKWLRVKEKSKKRVKKFMAKYGHLSILIGCFIPGFRQIISYFCGTSNMKMSVYTMYTSIGAFSWCLVFITVGRLIGHL</sequence>
<dbReference type="AlphaFoldDB" id="A0A433RR03"/>
<comment type="similarity">
    <text evidence="1">Belongs to the DedA family.</text>
</comment>
<gene>
    <name evidence="4" type="ORF">QI30_15925</name>
</gene>
<dbReference type="Pfam" id="PF09335">
    <property type="entry name" value="VTT_dom"/>
    <property type="match status" value="1"/>
</dbReference>
<evidence type="ECO:0000256" key="2">
    <source>
        <dbReference type="SAM" id="Phobius"/>
    </source>
</evidence>
<dbReference type="EMBL" id="JTFC01000041">
    <property type="protein sequence ID" value="RUS53044.1"/>
    <property type="molecule type" value="Genomic_DNA"/>
</dbReference>
<keyword evidence="2" id="KW-0472">Membrane</keyword>
<feature type="transmembrane region" description="Helical" evidence="2">
    <location>
        <begin position="137"/>
        <end position="157"/>
    </location>
</feature>
<evidence type="ECO:0000313" key="4">
    <source>
        <dbReference type="EMBL" id="RUS53044.1"/>
    </source>
</evidence>
<evidence type="ECO:0000313" key="5">
    <source>
        <dbReference type="Proteomes" id="UP000288623"/>
    </source>
</evidence>
<reference evidence="4 5" key="1">
    <citation type="submission" date="2014-11" db="EMBL/GenBank/DDBJ databases">
        <title>Genome sequence and analysis of novel Kurthia sp.</title>
        <authorList>
            <person name="Lawson J.N."/>
            <person name="Gonzalez J.E."/>
            <person name="Rinauldi L."/>
            <person name="Xuan Z."/>
            <person name="Firman A."/>
            <person name="Shaddox L."/>
            <person name="Trudeau A."/>
            <person name="Shah S."/>
            <person name="Reiman D."/>
        </authorList>
    </citation>
    <scope>NUCLEOTIDE SEQUENCE [LARGE SCALE GENOMIC DNA]</scope>
    <source>
        <strain evidence="4 5">3B1D</strain>
    </source>
</reference>
<dbReference type="RefSeq" id="WP_126991588.1">
    <property type="nucleotide sequence ID" value="NZ_JTFC01000041.1"/>
</dbReference>
<feature type="transmembrane region" description="Helical" evidence="2">
    <location>
        <begin position="49"/>
        <end position="71"/>
    </location>
</feature>
<dbReference type="GO" id="GO:0005886">
    <property type="term" value="C:plasma membrane"/>
    <property type="evidence" value="ECO:0007669"/>
    <property type="project" value="TreeGrafter"/>
</dbReference>
<dbReference type="InterPro" id="IPR051311">
    <property type="entry name" value="DedA_domain"/>
</dbReference>
<comment type="caution">
    <text evidence="4">The sequence shown here is derived from an EMBL/GenBank/DDBJ whole genome shotgun (WGS) entry which is preliminary data.</text>
</comment>
<feature type="domain" description="VTT" evidence="3">
    <location>
        <begin position="29"/>
        <end position="155"/>
    </location>
</feature>
<dbReference type="Proteomes" id="UP000288623">
    <property type="component" value="Unassembled WGS sequence"/>
</dbReference>
<feature type="transmembrane region" description="Helical" evidence="2">
    <location>
        <begin position="12"/>
        <end position="29"/>
    </location>
</feature>
<name>A0A433RR03_9BACL</name>
<keyword evidence="5" id="KW-1185">Reference proteome</keyword>
<dbReference type="PANTHER" id="PTHR42709:SF9">
    <property type="entry name" value="ALKALINE PHOSPHATASE LIKE PROTEIN"/>
    <property type="match status" value="1"/>
</dbReference>
<organism evidence="4 5">
    <name type="scientific">Candidatus Kurthia intestinigallinarum</name>
    <dbReference type="NCBI Taxonomy" id="1562256"/>
    <lineage>
        <taxon>Bacteria</taxon>
        <taxon>Bacillati</taxon>
        <taxon>Bacillota</taxon>
        <taxon>Bacilli</taxon>
        <taxon>Bacillales</taxon>
        <taxon>Caryophanaceae</taxon>
        <taxon>Kurthia</taxon>
    </lineage>
</organism>
<accession>A0A433RR03</accession>
<keyword evidence="2" id="KW-1133">Transmembrane helix</keyword>
<dbReference type="InterPro" id="IPR032816">
    <property type="entry name" value="VTT_dom"/>
</dbReference>
<keyword evidence="2" id="KW-0812">Transmembrane</keyword>
<evidence type="ECO:0000256" key="1">
    <source>
        <dbReference type="ARBA" id="ARBA00010792"/>
    </source>
</evidence>
<dbReference type="OrthoDB" id="9782291at2"/>
<dbReference type="PANTHER" id="PTHR42709">
    <property type="entry name" value="ALKALINE PHOSPHATASE LIKE PROTEIN"/>
    <property type="match status" value="1"/>
</dbReference>
<feature type="transmembrane region" description="Helical" evidence="2">
    <location>
        <begin position="99"/>
        <end position="117"/>
    </location>
</feature>
<protein>
    <submittedName>
        <fullName evidence="4">Membrane protein</fullName>
    </submittedName>
</protein>